<dbReference type="GO" id="GO:0043041">
    <property type="term" value="P:amino acid activation for nonribosomal peptide biosynthetic process"/>
    <property type="evidence" value="ECO:0007669"/>
    <property type="project" value="TreeGrafter"/>
</dbReference>
<accession>A0A9X2NBS0</accession>
<dbReference type="Pfam" id="PF00668">
    <property type="entry name" value="Condensation"/>
    <property type="match status" value="1"/>
</dbReference>
<name>A0A9X2NBS0_9PSEU</name>
<proteinExistence type="predicted"/>
<organism evidence="6 7">
    <name type="scientific">Amycolatopsis iheyensis</name>
    <dbReference type="NCBI Taxonomy" id="2945988"/>
    <lineage>
        <taxon>Bacteria</taxon>
        <taxon>Bacillati</taxon>
        <taxon>Actinomycetota</taxon>
        <taxon>Actinomycetes</taxon>
        <taxon>Pseudonocardiales</taxon>
        <taxon>Pseudonocardiaceae</taxon>
        <taxon>Amycolatopsis</taxon>
    </lineage>
</organism>
<dbReference type="FunFam" id="3.40.50.980:FF:000002">
    <property type="entry name" value="Enterobactin synthetase component F"/>
    <property type="match status" value="1"/>
</dbReference>
<dbReference type="GO" id="GO:0031177">
    <property type="term" value="F:phosphopantetheine binding"/>
    <property type="evidence" value="ECO:0007669"/>
    <property type="project" value="InterPro"/>
</dbReference>
<comment type="caution">
    <text evidence="6">The sequence shown here is derived from an EMBL/GenBank/DDBJ whole genome shotgun (WGS) entry which is preliminary data.</text>
</comment>
<evidence type="ECO:0000256" key="2">
    <source>
        <dbReference type="ARBA" id="ARBA00022450"/>
    </source>
</evidence>
<dbReference type="InterPro" id="IPR045851">
    <property type="entry name" value="AMP-bd_C_sf"/>
</dbReference>
<dbReference type="Gene3D" id="3.40.50.980">
    <property type="match status" value="2"/>
</dbReference>
<comment type="cofactor">
    <cofactor evidence="1">
        <name>pantetheine 4'-phosphate</name>
        <dbReference type="ChEBI" id="CHEBI:47942"/>
    </cofactor>
</comment>
<dbReference type="NCBIfam" id="TIGR01733">
    <property type="entry name" value="AA-adenyl-dom"/>
    <property type="match status" value="1"/>
</dbReference>
<keyword evidence="7" id="KW-1185">Reference proteome</keyword>
<dbReference type="GO" id="GO:0003824">
    <property type="term" value="F:catalytic activity"/>
    <property type="evidence" value="ECO:0007669"/>
    <property type="project" value="InterPro"/>
</dbReference>
<keyword evidence="3" id="KW-0597">Phosphoprotein</keyword>
<dbReference type="PANTHER" id="PTHR45527">
    <property type="entry name" value="NONRIBOSOMAL PEPTIDE SYNTHETASE"/>
    <property type="match status" value="1"/>
</dbReference>
<dbReference type="PROSITE" id="PS00455">
    <property type="entry name" value="AMP_BINDING"/>
    <property type="match status" value="1"/>
</dbReference>
<dbReference type="Proteomes" id="UP001144096">
    <property type="component" value="Unassembled WGS sequence"/>
</dbReference>
<dbReference type="Gene3D" id="3.30.559.30">
    <property type="entry name" value="Nonribosomal peptide synthetase, condensation domain"/>
    <property type="match status" value="1"/>
</dbReference>
<dbReference type="Gene3D" id="3.30.559.10">
    <property type="entry name" value="Chloramphenicol acetyltransferase-like domain"/>
    <property type="match status" value="1"/>
</dbReference>
<dbReference type="FunFam" id="3.40.50.12780:FF:000012">
    <property type="entry name" value="Non-ribosomal peptide synthetase"/>
    <property type="match status" value="1"/>
</dbReference>
<dbReference type="Gene3D" id="1.10.1200.10">
    <property type="entry name" value="ACP-like"/>
    <property type="match status" value="1"/>
</dbReference>
<dbReference type="Gene3D" id="2.30.38.10">
    <property type="entry name" value="Luciferase, Domain 3"/>
    <property type="match status" value="1"/>
</dbReference>
<keyword evidence="2" id="KW-0596">Phosphopantetheine</keyword>
<dbReference type="FunFam" id="2.30.38.10:FF:000001">
    <property type="entry name" value="Non-ribosomal peptide synthetase PvdI"/>
    <property type="match status" value="1"/>
</dbReference>
<feature type="region of interest" description="Disordered" evidence="4">
    <location>
        <begin position="23"/>
        <end position="42"/>
    </location>
</feature>
<dbReference type="PROSITE" id="PS00012">
    <property type="entry name" value="PHOSPHOPANTETHEINE"/>
    <property type="match status" value="1"/>
</dbReference>
<evidence type="ECO:0000256" key="1">
    <source>
        <dbReference type="ARBA" id="ARBA00001957"/>
    </source>
</evidence>
<dbReference type="InterPro" id="IPR020845">
    <property type="entry name" value="AMP-binding_CS"/>
</dbReference>
<dbReference type="Pfam" id="PF13193">
    <property type="entry name" value="AMP-binding_C"/>
    <property type="match status" value="1"/>
</dbReference>
<dbReference type="InterPro" id="IPR006162">
    <property type="entry name" value="Ppantetheine_attach_site"/>
</dbReference>
<dbReference type="CDD" id="cd19531">
    <property type="entry name" value="LCL_NRPS-like"/>
    <property type="match status" value="1"/>
</dbReference>
<dbReference type="Pfam" id="PF00550">
    <property type="entry name" value="PP-binding"/>
    <property type="match status" value="1"/>
</dbReference>
<gene>
    <name evidence="6" type="ORF">M8542_23320</name>
</gene>
<dbReference type="SMART" id="SM00823">
    <property type="entry name" value="PKS_PP"/>
    <property type="match status" value="1"/>
</dbReference>
<dbReference type="PANTHER" id="PTHR45527:SF1">
    <property type="entry name" value="FATTY ACID SYNTHASE"/>
    <property type="match status" value="1"/>
</dbReference>
<dbReference type="SUPFAM" id="SSF56801">
    <property type="entry name" value="Acetyl-CoA synthetase-like"/>
    <property type="match status" value="1"/>
</dbReference>
<dbReference type="RefSeq" id="WP_257922341.1">
    <property type="nucleotide sequence ID" value="NZ_JAMXQV010000012.1"/>
</dbReference>
<dbReference type="InterPro" id="IPR001242">
    <property type="entry name" value="Condensation_dom"/>
</dbReference>
<dbReference type="InterPro" id="IPR036736">
    <property type="entry name" value="ACP-like_sf"/>
</dbReference>
<dbReference type="InterPro" id="IPR009081">
    <property type="entry name" value="PP-bd_ACP"/>
</dbReference>
<evidence type="ECO:0000256" key="3">
    <source>
        <dbReference type="ARBA" id="ARBA00022553"/>
    </source>
</evidence>
<dbReference type="InterPro" id="IPR023213">
    <property type="entry name" value="CAT-like_dom_sf"/>
</dbReference>
<feature type="domain" description="Carrier" evidence="5">
    <location>
        <begin position="990"/>
        <end position="1064"/>
    </location>
</feature>
<dbReference type="SUPFAM" id="SSF52777">
    <property type="entry name" value="CoA-dependent acyltransferases"/>
    <property type="match status" value="2"/>
</dbReference>
<dbReference type="EMBL" id="JAMXQV010000012">
    <property type="protein sequence ID" value="MCR6485759.1"/>
    <property type="molecule type" value="Genomic_DNA"/>
</dbReference>
<sequence length="1098" mass="118212">MTELLERLASLTADQRAALERRVRTTPAEPAPAPVATGARPPLSHTQQRLWFLDRLDPDGVGYNTLSAWELVGDLDRDALVAAFAAVVERHPALRTVFPDDGGEPWQHVLPAATAPVEFDEPAGASEDDRRAQAARIARQEVRRRFTLATGPLARLRIVRIGPREHHLLLTVHHIVLDGWGLSILLTDLFRAYEDLRAGRAPAWAPLTASYADFAAAQRAAGVDEAGLAHWRDALAGLPAVLELPADRPRPPRPSLRGHRVTRWLDADLTAGLHRLARKENATLFTVLLAGWQVLLARYTGRSDIPVGTPISIRPPSHEGVVGLFLNTVVLRGDLAGDPAFADLVRATTTTAFEGYEHRGVPFETLVDRLGVERDLSRNPLFQVMLALQNTPPPPRRAAGLEITALQVDTKVAKFDLNLGVTEVDGRLRCDLDAAADLFDLERAERVCEHLRELLTAAIADPGLRVSELPLLTTAEQTAIDEWNRTSTTFGRQMLSEQFFARAAETPDAPALGCEGTWLTYGELVSRVRTLAARLRRAGAAPDTVVGVCLPRGADQVVAIHAVHAAGAAYLPLEPGYPAERLEFMLGDAKPVAVVTETALAARFDRPLLVDADVAPGPGLEQPVPVPPDSLAYVIYTSGSTGRPKGVGVSHRAMVNRLAWMQEYFPLTAADRVLQKTPFSFDVSVWEYFWAFATGASLVVASPDGHRDSGYLAGLIERERVTTVHFVPSMLDAFLDEPDLGTRLPGLRRIFCSGEALPAEFVARACAALPGTELHNLYGPTEAAVDVTWQSCRGLARDGGVPIGKAVANTRLEIVDPALRRVPVGVPGELCLGGVQLARGYLGRPGLTAERFVPDPYGPAGERLYRTGDLARWRRDGTVEYLGRLDHQVKIHGFRIELGEIETALLAEPDVRAAAVLAGDGRLVAYVVPEPGTGEDADWAGRLRRSLPEHCVPRHWVRLDRMPVTANGKLDRAALTALSPSVPAGGSATPLAPGAETVIGAVWATVLGVTGLGAEDDFFAVGGDSIRSLKVLSGLREAGYAVTLAELFTHPTPRALGRLLAGRGGQAPSGAGPARTAFAMLTAADRARLSATDREDPS</sequence>
<dbReference type="Pfam" id="PF00501">
    <property type="entry name" value="AMP-binding"/>
    <property type="match status" value="1"/>
</dbReference>
<dbReference type="AlphaFoldDB" id="A0A9X2NBS0"/>
<dbReference type="InterPro" id="IPR020806">
    <property type="entry name" value="PKS_PP-bd"/>
</dbReference>
<reference evidence="6" key="1">
    <citation type="submission" date="2022-06" db="EMBL/GenBank/DDBJ databases">
        <title>Amycolatopsis iheyaensis sp. nov., a new species of the genus Amycolatopsis isolated from soil in Iheya island, Japan.</title>
        <authorList>
            <person name="Ngamcharungchit C."/>
            <person name="Kanto H."/>
            <person name="Take A."/>
            <person name="Intra B."/>
            <person name="Matsumoto A."/>
            <person name="Panbangred W."/>
            <person name="Inahashi Y."/>
        </authorList>
    </citation>
    <scope>NUCLEOTIDE SEQUENCE</scope>
    <source>
        <strain evidence="6">OK19-0408</strain>
    </source>
</reference>
<evidence type="ECO:0000313" key="7">
    <source>
        <dbReference type="Proteomes" id="UP001144096"/>
    </source>
</evidence>
<evidence type="ECO:0000313" key="6">
    <source>
        <dbReference type="EMBL" id="MCR6485759.1"/>
    </source>
</evidence>
<dbReference type="InterPro" id="IPR000873">
    <property type="entry name" value="AMP-dep_synth/lig_dom"/>
</dbReference>
<dbReference type="InterPro" id="IPR010071">
    <property type="entry name" value="AA_adenyl_dom"/>
</dbReference>
<dbReference type="PROSITE" id="PS50075">
    <property type="entry name" value="CARRIER"/>
    <property type="match status" value="1"/>
</dbReference>
<dbReference type="CDD" id="cd17646">
    <property type="entry name" value="A_NRPS_AB3403-like"/>
    <property type="match status" value="1"/>
</dbReference>
<dbReference type="SUPFAM" id="SSF47336">
    <property type="entry name" value="ACP-like"/>
    <property type="match status" value="1"/>
</dbReference>
<dbReference type="InterPro" id="IPR025110">
    <property type="entry name" value="AMP-bd_C"/>
</dbReference>
<dbReference type="GO" id="GO:0008610">
    <property type="term" value="P:lipid biosynthetic process"/>
    <property type="evidence" value="ECO:0007669"/>
    <property type="project" value="UniProtKB-ARBA"/>
</dbReference>
<dbReference type="Gene3D" id="3.30.300.30">
    <property type="match status" value="1"/>
</dbReference>
<dbReference type="GO" id="GO:0044550">
    <property type="term" value="P:secondary metabolite biosynthetic process"/>
    <property type="evidence" value="ECO:0007669"/>
    <property type="project" value="TreeGrafter"/>
</dbReference>
<evidence type="ECO:0000256" key="4">
    <source>
        <dbReference type="SAM" id="MobiDB-lite"/>
    </source>
</evidence>
<evidence type="ECO:0000259" key="5">
    <source>
        <dbReference type="PROSITE" id="PS50075"/>
    </source>
</evidence>
<protein>
    <submittedName>
        <fullName evidence="6">Amino acid adenylation domain-containing protein</fullName>
    </submittedName>
</protein>
<dbReference type="GO" id="GO:0005737">
    <property type="term" value="C:cytoplasm"/>
    <property type="evidence" value="ECO:0007669"/>
    <property type="project" value="TreeGrafter"/>
</dbReference>